<dbReference type="InterPro" id="IPR050463">
    <property type="entry name" value="Gfo/Idh/MocA_oxidrdct_glycsds"/>
</dbReference>
<evidence type="ECO:0000256" key="1">
    <source>
        <dbReference type="ARBA" id="ARBA00023002"/>
    </source>
</evidence>
<dbReference type="PANTHER" id="PTHR43818">
    <property type="entry name" value="BCDNA.GH03377"/>
    <property type="match status" value="1"/>
</dbReference>
<sequence length="365" mass="41215">MAINMGVLSINLKNLIDVLCPELAEWRRFGVGSGLRVAVVGFGKMGLLHGGILNLLIPGIVKAVVDKSFLLTFGASRVVKSIRFYRDLDAMLREVEPDVVYVATPTSSHYPIVKKPLEHGTRFIFVEKPPTVNYQQLQDLLSVKKSDQVVMVGFQKRYALTFRHAKLLLDTGVVGEVQEVYAYVRSGDILESTTRFDALGRGVLLDLGVHLLNLLTWFFKVESIESAESRSMYTRVDDFFKAVLRAKGGARIIIEATWSDPEYRIPETFIEIRGSKGVIRVAEDYLKVSTLEEHELLGNKKELALYKPHYYQGIPPVNLADPEYTIENMHFLISIHREVQPLTSIENSAETMKLIDELYKAARKV</sequence>
<dbReference type="Gene3D" id="3.30.360.10">
    <property type="entry name" value="Dihydrodipicolinate Reductase, domain 2"/>
    <property type="match status" value="1"/>
</dbReference>
<dbReference type="InterPro" id="IPR055170">
    <property type="entry name" value="GFO_IDH_MocA-like_dom"/>
</dbReference>
<organism evidence="4">
    <name type="scientific">Ignisphaera aggregans</name>
    <dbReference type="NCBI Taxonomy" id="334771"/>
    <lineage>
        <taxon>Archaea</taxon>
        <taxon>Thermoproteota</taxon>
        <taxon>Thermoprotei</taxon>
        <taxon>Desulfurococcales</taxon>
        <taxon>Desulfurococcaceae</taxon>
        <taxon>Ignisphaera</taxon>
    </lineage>
</organism>
<feature type="domain" description="Gfo/Idh/MocA-like oxidoreductase N-terminal" evidence="2">
    <location>
        <begin position="35"/>
        <end position="154"/>
    </location>
</feature>
<dbReference type="InterPro" id="IPR036291">
    <property type="entry name" value="NAD(P)-bd_dom_sf"/>
</dbReference>
<dbReference type="GO" id="GO:0016491">
    <property type="term" value="F:oxidoreductase activity"/>
    <property type="evidence" value="ECO:0007669"/>
    <property type="project" value="UniProtKB-KW"/>
</dbReference>
<dbReference type="AlphaFoldDB" id="A0A7J2U2J7"/>
<dbReference type="InterPro" id="IPR000683">
    <property type="entry name" value="Gfo/Idh/MocA-like_OxRdtase_N"/>
</dbReference>
<name>A0A7J2U2J7_9CREN</name>
<gene>
    <name evidence="4" type="ORF">ENO26_02725</name>
</gene>
<dbReference type="SUPFAM" id="SSF51735">
    <property type="entry name" value="NAD(P)-binding Rossmann-fold domains"/>
    <property type="match status" value="1"/>
</dbReference>
<evidence type="ECO:0000259" key="3">
    <source>
        <dbReference type="Pfam" id="PF22725"/>
    </source>
</evidence>
<dbReference type="GO" id="GO:0000166">
    <property type="term" value="F:nucleotide binding"/>
    <property type="evidence" value="ECO:0007669"/>
    <property type="project" value="InterPro"/>
</dbReference>
<dbReference type="Gene3D" id="3.40.50.720">
    <property type="entry name" value="NAD(P)-binding Rossmann-like Domain"/>
    <property type="match status" value="1"/>
</dbReference>
<dbReference type="Pfam" id="PF22725">
    <property type="entry name" value="GFO_IDH_MocA_C3"/>
    <property type="match status" value="1"/>
</dbReference>
<evidence type="ECO:0000313" key="4">
    <source>
        <dbReference type="EMBL" id="HEM66473.1"/>
    </source>
</evidence>
<dbReference type="PANTHER" id="PTHR43818:SF11">
    <property type="entry name" value="BCDNA.GH03377"/>
    <property type="match status" value="1"/>
</dbReference>
<accession>A0A7J2U2J7</accession>
<keyword evidence="1" id="KW-0560">Oxidoreductase</keyword>
<comment type="caution">
    <text evidence="4">The sequence shown here is derived from an EMBL/GenBank/DDBJ whole genome shotgun (WGS) entry which is preliminary data.</text>
</comment>
<proteinExistence type="predicted"/>
<protein>
    <submittedName>
        <fullName evidence="4">Gfo/Idh/MocA family oxidoreductase</fullName>
    </submittedName>
</protein>
<dbReference type="Pfam" id="PF01408">
    <property type="entry name" value="GFO_IDH_MocA"/>
    <property type="match status" value="1"/>
</dbReference>
<evidence type="ECO:0000259" key="2">
    <source>
        <dbReference type="Pfam" id="PF01408"/>
    </source>
</evidence>
<dbReference type="SUPFAM" id="SSF55347">
    <property type="entry name" value="Glyceraldehyde-3-phosphate dehydrogenase-like, C-terminal domain"/>
    <property type="match status" value="1"/>
</dbReference>
<reference evidence="4" key="1">
    <citation type="journal article" date="2020" name="mSystems">
        <title>Genome- and Community-Level Interaction Insights into Carbon Utilization and Element Cycling Functions of Hydrothermarchaeota in Hydrothermal Sediment.</title>
        <authorList>
            <person name="Zhou Z."/>
            <person name="Liu Y."/>
            <person name="Xu W."/>
            <person name="Pan J."/>
            <person name="Luo Z.H."/>
            <person name="Li M."/>
        </authorList>
    </citation>
    <scope>NUCLEOTIDE SEQUENCE [LARGE SCALE GENOMIC DNA]</scope>
    <source>
        <strain evidence="4">SpSt-125</strain>
    </source>
</reference>
<feature type="domain" description="GFO/IDH/MocA-like oxidoreductase" evidence="3">
    <location>
        <begin position="162"/>
        <end position="280"/>
    </location>
</feature>
<dbReference type="EMBL" id="DSEU01000016">
    <property type="protein sequence ID" value="HEM66473.1"/>
    <property type="molecule type" value="Genomic_DNA"/>
</dbReference>